<accession>A0A6L2K1Z1</accession>
<sequence>MEEYLRLEEEKAQSHERTFNWQTATYRKMRYYEDEDDRFTNFKTEFPAIVLDETSMSDAALSWEPTVSPLNNNEIDFRISFDKSDDEDYTVIFDENSFSYKIYSVNNLKTDSKNENDKVKMPSSPSPEPRVSYFDNLVLFNDFKNEFPAITYNDDLTSKLDPLTDPSMSSQHIDDFNLKNETSLSEYDKEKQNILYFNYSFLLNVISPNDLKTDKDNDNAINMTQISRNNIITIDTKGSDKLLETSHDRIRKIFNIRSFIIELNVNIMTWNCINNWMPLIPVKNLYVPFGIPFDPKWYYKDGVYTRILRRPRDQRHLWLRYQVEGYTKDIVHNYEQRLEMIFGRVQAPKKAWVPRGLERQQVAVAGALEATKDAHVVDEDALVVPALVQVPQLPPSVTGPTRTIPQRIVRLEEEDRIKPGNKFSNIAP</sequence>
<name>A0A6L2K1Z1_TANCI</name>
<dbReference type="AlphaFoldDB" id="A0A6L2K1Z1"/>
<gene>
    <name evidence="1" type="ORF">Tci_014053</name>
</gene>
<organism evidence="1">
    <name type="scientific">Tanacetum cinerariifolium</name>
    <name type="common">Dalmatian daisy</name>
    <name type="synonym">Chrysanthemum cinerariifolium</name>
    <dbReference type="NCBI Taxonomy" id="118510"/>
    <lineage>
        <taxon>Eukaryota</taxon>
        <taxon>Viridiplantae</taxon>
        <taxon>Streptophyta</taxon>
        <taxon>Embryophyta</taxon>
        <taxon>Tracheophyta</taxon>
        <taxon>Spermatophyta</taxon>
        <taxon>Magnoliopsida</taxon>
        <taxon>eudicotyledons</taxon>
        <taxon>Gunneridae</taxon>
        <taxon>Pentapetalae</taxon>
        <taxon>asterids</taxon>
        <taxon>campanulids</taxon>
        <taxon>Asterales</taxon>
        <taxon>Asteraceae</taxon>
        <taxon>Asteroideae</taxon>
        <taxon>Anthemideae</taxon>
        <taxon>Anthemidinae</taxon>
        <taxon>Tanacetum</taxon>
    </lineage>
</organism>
<dbReference type="EMBL" id="BKCJ010001522">
    <property type="protein sequence ID" value="GEU42075.1"/>
    <property type="molecule type" value="Genomic_DNA"/>
</dbReference>
<comment type="caution">
    <text evidence="1">The sequence shown here is derived from an EMBL/GenBank/DDBJ whole genome shotgun (WGS) entry which is preliminary data.</text>
</comment>
<protein>
    <submittedName>
        <fullName evidence="1">Uncharacterized protein</fullName>
    </submittedName>
</protein>
<proteinExistence type="predicted"/>
<evidence type="ECO:0000313" key="1">
    <source>
        <dbReference type="EMBL" id="GEU42075.1"/>
    </source>
</evidence>
<reference evidence="1" key="1">
    <citation type="journal article" date="2019" name="Sci. Rep.">
        <title>Draft genome of Tanacetum cinerariifolium, the natural source of mosquito coil.</title>
        <authorList>
            <person name="Yamashiro T."/>
            <person name="Shiraishi A."/>
            <person name="Satake H."/>
            <person name="Nakayama K."/>
        </authorList>
    </citation>
    <scope>NUCLEOTIDE SEQUENCE</scope>
</reference>